<dbReference type="GO" id="GO:0004630">
    <property type="term" value="F:phospholipase D activity"/>
    <property type="evidence" value="ECO:0007669"/>
    <property type="project" value="TreeGrafter"/>
</dbReference>
<dbReference type="EMBL" id="JACGWN010000001">
    <property type="protein sequence ID" value="KAL0464712.1"/>
    <property type="molecule type" value="Genomic_DNA"/>
</dbReference>
<organism evidence="4">
    <name type="scientific">Sesamum latifolium</name>
    <dbReference type="NCBI Taxonomy" id="2727402"/>
    <lineage>
        <taxon>Eukaryota</taxon>
        <taxon>Viridiplantae</taxon>
        <taxon>Streptophyta</taxon>
        <taxon>Embryophyta</taxon>
        <taxon>Tracheophyta</taxon>
        <taxon>Spermatophyta</taxon>
        <taxon>Magnoliopsida</taxon>
        <taxon>eudicotyledons</taxon>
        <taxon>Gunneridae</taxon>
        <taxon>Pentapetalae</taxon>
        <taxon>asterids</taxon>
        <taxon>lamiids</taxon>
        <taxon>Lamiales</taxon>
        <taxon>Pedaliaceae</taxon>
        <taxon>Sesamum</taxon>
    </lineage>
</organism>
<evidence type="ECO:0000313" key="4">
    <source>
        <dbReference type="EMBL" id="KAL0464712.1"/>
    </source>
</evidence>
<reference evidence="4" key="1">
    <citation type="submission" date="2020-06" db="EMBL/GenBank/DDBJ databases">
        <authorList>
            <person name="Li T."/>
            <person name="Hu X."/>
            <person name="Zhang T."/>
            <person name="Song X."/>
            <person name="Zhang H."/>
            <person name="Dai N."/>
            <person name="Sheng W."/>
            <person name="Hou X."/>
            <person name="Wei L."/>
        </authorList>
    </citation>
    <scope>NUCLEOTIDE SEQUENCE</scope>
    <source>
        <strain evidence="4">KEN1</strain>
        <tissue evidence="4">Leaf</tissue>
    </source>
</reference>
<name>A0AAW2YFY5_9LAMI</name>
<dbReference type="PANTHER" id="PTHR18896">
    <property type="entry name" value="PHOSPHOLIPASE D"/>
    <property type="match status" value="1"/>
</dbReference>
<feature type="region of interest" description="Disordered" evidence="3">
    <location>
        <begin position="150"/>
        <end position="180"/>
    </location>
</feature>
<sequence length="427" mass="47487">MDNNNSYPSSPFPYNPGYGYTHGPAPSKSIPTTFSSSFGFGFICLSTAFSSWSPHIPFTYRATGLSISRSCHWHPPSPNLHAARTSENTYNSDPYQLGVYPAAPPPQPGLQQFNSFQYGSYHHLQRLESGRLQPPDVQSGIPSRLSCDYPGHHRHQGWETSPPVKAERPSPTASSIARRPKFPYGGMGMQLVEVSSSKTSLRGFCSLHGDLDIWVYEAKNLSKHGVPFQVGDRDSNRLPVPVAHYAAELNFVVKDNDIVGGKPCKVGAVLSLSIQYNPIEQLSIYHHGIGAGPHYPGVPGTYFPLRRGGTVTLYQDAHVPDGCLPNLRLDNGTQYMHGKCWRDIFDAIRRARRLIYITGWSVWHKVRLVRDDNSVSEYTLGEVLKSKSQEGVRVLLLIWDDPTSRSILGYKTHDTTGQLAIHLYLAQ</sequence>
<protein>
    <submittedName>
        <fullName evidence="4">Phospholipase D beta 1</fullName>
    </submittedName>
</protein>
<dbReference type="GO" id="GO:0005886">
    <property type="term" value="C:plasma membrane"/>
    <property type="evidence" value="ECO:0007669"/>
    <property type="project" value="TreeGrafter"/>
</dbReference>
<dbReference type="AlphaFoldDB" id="A0AAW2YFY5"/>
<proteinExistence type="predicted"/>
<dbReference type="GO" id="GO:0009395">
    <property type="term" value="P:phospholipid catabolic process"/>
    <property type="evidence" value="ECO:0007669"/>
    <property type="project" value="TreeGrafter"/>
</dbReference>
<comment type="caution">
    <text evidence="4">The sequence shown here is derived from an EMBL/GenBank/DDBJ whole genome shotgun (WGS) entry which is preliminary data.</text>
</comment>
<dbReference type="SUPFAM" id="SSF56024">
    <property type="entry name" value="Phospholipase D/nuclease"/>
    <property type="match status" value="1"/>
</dbReference>
<evidence type="ECO:0000256" key="3">
    <source>
        <dbReference type="SAM" id="MobiDB-lite"/>
    </source>
</evidence>
<dbReference type="PANTHER" id="PTHR18896:SF65">
    <property type="entry name" value="PHOSPHOLIPASE D BETA 1"/>
    <property type="match status" value="1"/>
</dbReference>
<reference evidence="4" key="2">
    <citation type="journal article" date="2024" name="Plant">
        <title>Genomic evolution and insights into agronomic trait innovations of Sesamum species.</title>
        <authorList>
            <person name="Miao H."/>
            <person name="Wang L."/>
            <person name="Qu L."/>
            <person name="Liu H."/>
            <person name="Sun Y."/>
            <person name="Le M."/>
            <person name="Wang Q."/>
            <person name="Wei S."/>
            <person name="Zheng Y."/>
            <person name="Lin W."/>
            <person name="Duan Y."/>
            <person name="Cao H."/>
            <person name="Xiong S."/>
            <person name="Wang X."/>
            <person name="Wei L."/>
            <person name="Li C."/>
            <person name="Ma Q."/>
            <person name="Ju M."/>
            <person name="Zhao R."/>
            <person name="Li G."/>
            <person name="Mu C."/>
            <person name="Tian Q."/>
            <person name="Mei H."/>
            <person name="Zhang T."/>
            <person name="Gao T."/>
            <person name="Zhang H."/>
        </authorList>
    </citation>
    <scope>NUCLEOTIDE SEQUENCE</scope>
    <source>
        <strain evidence="4">KEN1</strain>
    </source>
</reference>
<dbReference type="InterPro" id="IPR015679">
    <property type="entry name" value="PLipase_D_fam"/>
</dbReference>
<evidence type="ECO:0000256" key="1">
    <source>
        <dbReference type="ARBA" id="ARBA00022737"/>
    </source>
</evidence>
<keyword evidence="1" id="KW-0677">Repeat</keyword>
<accession>A0AAW2YFY5</accession>
<gene>
    <name evidence="4" type="ORF">Slati_0358800</name>
</gene>
<keyword evidence="2" id="KW-0443">Lipid metabolism</keyword>
<evidence type="ECO:0000256" key="2">
    <source>
        <dbReference type="ARBA" id="ARBA00023098"/>
    </source>
</evidence>